<evidence type="ECO:0000313" key="1">
    <source>
        <dbReference type="EMBL" id="GAU44529.1"/>
    </source>
</evidence>
<sequence length="97" mass="11098">MSVSGVRHRNMSLHPNMCIVHVSFTCSIFVSASYERFYFLYLNAVHGYSKLLNSARPRKPSLNRTRAITTLDQSFGQLNLFVGVFPSMRAKPTKERN</sequence>
<organism evidence="1 2">
    <name type="scientific">Trifolium subterraneum</name>
    <name type="common">Subterranean clover</name>
    <dbReference type="NCBI Taxonomy" id="3900"/>
    <lineage>
        <taxon>Eukaryota</taxon>
        <taxon>Viridiplantae</taxon>
        <taxon>Streptophyta</taxon>
        <taxon>Embryophyta</taxon>
        <taxon>Tracheophyta</taxon>
        <taxon>Spermatophyta</taxon>
        <taxon>Magnoliopsida</taxon>
        <taxon>eudicotyledons</taxon>
        <taxon>Gunneridae</taxon>
        <taxon>Pentapetalae</taxon>
        <taxon>rosids</taxon>
        <taxon>fabids</taxon>
        <taxon>Fabales</taxon>
        <taxon>Fabaceae</taxon>
        <taxon>Papilionoideae</taxon>
        <taxon>50 kb inversion clade</taxon>
        <taxon>NPAAA clade</taxon>
        <taxon>Hologalegina</taxon>
        <taxon>IRL clade</taxon>
        <taxon>Trifolieae</taxon>
        <taxon>Trifolium</taxon>
    </lineage>
</organism>
<name>A0A2Z6PGJ6_TRISU</name>
<accession>A0A2Z6PGJ6</accession>
<reference evidence="2" key="1">
    <citation type="journal article" date="2017" name="Front. Plant Sci.">
        <title>Climate Clever Clovers: New Paradigm to Reduce the Environmental Footprint of Ruminants by Breeding Low Methanogenic Forages Utilizing Haplotype Variation.</title>
        <authorList>
            <person name="Kaur P."/>
            <person name="Appels R."/>
            <person name="Bayer P.E."/>
            <person name="Keeble-Gagnere G."/>
            <person name="Wang J."/>
            <person name="Hirakawa H."/>
            <person name="Shirasawa K."/>
            <person name="Vercoe P."/>
            <person name="Stefanova K."/>
            <person name="Durmic Z."/>
            <person name="Nichols P."/>
            <person name="Revell C."/>
            <person name="Isobe S.N."/>
            <person name="Edwards D."/>
            <person name="Erskine W."/>
        </authorList>
    </citation>
    <scope>NUCLEOTIDE SEQUENCE [LARGE SCALE GENOMIC DNA]</scope>
    <source>
        <strain evidence="2">cv. Daliak</strain>
    </source>
</reference>
<protein>
    <submittedName>
        <fullName evidence="1">Uncharacterized protein</fullName>
    </submittedName>
</protein>
<proteinExistence type="predicted"/>
<evidence type="ECO:0000313" key="2">
    <source>
        <dbReference type="Proteomes" id="UP000242715"/>
    </source>
</evidence>
<dbReference type="EMBL" id="DF974050">
    <property type="protein sequence ID" value="GAU44529.1"/>
    <property type="molecule type" value="Genomic_DNA"/>
</dbReference>
<keyword evidence="2" id="KW-1185">Reference proteome</keyword>
<dbReference type="AlphaFoldDB" id="A0A2Z6PGJ6"/>
<gene>
    <name evidence="1" type="ORF">TSUD_82360</name>
</gene>
<dbReference type="Proteomes" id="UP000242715">
    <property type="component" value="Unassembled WGS sequence"/>
</dbReference>